<evidence type="ECO:0000259" key="2">
    <source>
        <dbReference type="PROSITE" id="PS50011"/>
    </source>
</evidence>
<sequence length="128" mass="14857">MKHVVIKIYSIDKYLAIAPLLFINHPNVEKVIATYSLDTMVVTVTEKITPLLNCYGEKNTNIEWASISREDMREQITKALTVIHNLKYLHNDVSFDNMGLKKMEIIILLFCMILVDLLIIRMHLLNLK</sequence>
<feature type="domain" description="Protein kinase" evidence="2">
    <location>
        <begin position="1"/>
        <end position="128"/>
    </location>
</feature>
<evidence type="ECO:0000313" key="3">
    <source>
        <dbReference type="EMBL" id="QFG74290.1"/>
    </source>
</evidence>
<dbReference type="PROSITE" id="PS50011">
    <property type="entry name" value="PROTEIN_KINASE_DOM"/>
    <property type="match status" value="1"/>
</dbReference>
<organism evidence="3">
    <name type="scientific">Megaviridae environmental sample</name>
    <dbReference type="NCBI Taxonomy" id="1737588"/>
    <lineage>
        <taxon>Viruses</taxon>
        <taxon>Varidnaviria</taxon>
        <taxon>Bamfordvirae</taxon>
        <taxon>Nucleocytoviricota</taxon>
        <taxon>Megaviricetes</taxon>
        <taxon>Imitervirales</taxon>
        <taxon>Mimiviridae</taxon>
        <taxon>environmental samples</taxon>
    </lineage>
</organism>
<dbReference type="GO" id="GO:0004672">
    <property type="term" value="F:protein kinase activity"/>
    <property type="evidence" value="ECO:0007669"/>
    <property type="project" value="InterPro"/>
</dbReference>
<dbReference type="InterPro" id="IPR011009">
    <property type="entry name" value="Kinase-like_dom_sf"/>
</dbReference>
<reference evidence="3" key="1">
    <citation type="journal article" date="2019" name="Philos. Trans. R. Soc. Lond., B, Biol. Sci.">
        <title>Targeted metagenomic recovery of four divergent viruses reveals shared and distinctive characteristics of giant viruses of marine eukaryotes.</title>
        <authorList>
            <person name="Needham D.M."/>
            <person name="Poirier C."/>
            <person name="Hehenberger E."/>
            <person name="Jimenez V."/>
            <person name="Swalwell J.E."/>
            <person name="Santoro A.E."/>
            <person name="Worden A.Z."/>
        </authorList>
    </citation>
    <scope>NUCLEOTIDE SEQUENCE</scope>
    <source>
        <strain evidence="3">MPacV-611</strain>
    </source>
</reference>
<dbReference type="SUPFAM" id="SSF56112">
    <property type="entry name" value="Protein kinase-like (PK-like)"/>
    <property type="match status" value="1"/>
</dbReference>
<accession>A0A5J6VK25</accession>
<dbReference type="GO" id="GO:0005524">
    <property type="term" value="F:ATP binding"/>
    <property type="evidence" value="ECO:0007669"/>
    <property type="project" value="InterPro"/>
</dbReference>
<keyword evidence="1" id="KW-1133">Transmembrane helix</keyword>
<dbReference type="EMBL" id="MN448285">
    <property type="protein sequence ID" value="QFG74290.1"/>
    <property type="molecule type" value="Genomic_DNA"/>
</dbReference>
<keyword evidence="1" id="KW-0472">Membrane</keyword>
<dbReference type="InterPro" id="IPR000719">
    <property type="entry name" value="Prot_kinase_dom"/>
</dbReference>
<name>A0A5J6VK25_9VIRU</name>
<feature type="transmembrane region" description="Helical" evidence="1">
    <location>
        <begin position="105"/>
        <end position="124"/>
    </location>
</feature>
<proteinExistence type="predicted"/>
<protein>
    <recommendedName>
        <fullName evidence="2">Protein kinase domain-containing protein</fullName>
    </recommendedName>
</protein>
<keyword evidence="1" id="KW-0812">Transmembrane</keyword>
<evidence type="ECO:0000256" key="1">
    <source>
        <dbReference type="SAM" id="Phobius"/>
    </source>
</evidence>